<dbReference type="EC" id="2.6.1.9" evidence="9"/>
<evidence type="ECO:0000256" key="3">
    <source>
        <dbReference type="ARBA" id="ARBA00007970"/>
    </source>
</evidence>
<evidence type="ECO:0000259" key="10">
    <source>
        <dbReference type="Pfam" id="PF00155"/>
    </source>
</evidence>
<dbReference type="UniPathway" id="UPA00031">
    <property type="reaction ID" value="UER00012"/>
</dbReference>
<dbReference type="Pfam" id="PF00155">
    <property type="entry name" value="Aminotran_1_2"/>
    <property type="match status" value="1"/>
</dbReference>
<evidence type="ECO:0000256" key="7">
    <source>
        <dbReference type="ARBA" id="ARBA00022898"/>
    </source>
</evidence>
<dbReference type="GO" id="GO:0004400">
    <property type="term" value="F:histidinol-phosphate transaminase activity"/>
    <property type="evidence" value="ECO:0007669"/>
    <property type="project" value="UniProtKB-UniRule"/>
</dbReference>
<evidence type="ECO:0000256" key="5">
    <source>
        <dbReference type="ARBA" id="ARBA00022576"/>
    </source>
</evidence>
<comment type="catalytic activity">
    <reaction evidence="8 9">
        <text>L-histidinol phosphate + 2-oxoglutarate = 3-(imidazol-4-yl)-2-oxopropyl phosphate + L-glutamate</text>
        <dbReference type="Rhea" id="RHEA:23744"/>
        <dbReference type="ChEBI" id="CHEBI:16810"/>
        <dbReference type="ChEBI" id="CHEBI:29985"/>
        <dbReference type="ChEBI" id="CHEBI:57766"/>
        <dbReference type="ChEBI" id="CHEBI:57980"/>
        <dbReference type="EC" id="2.6.1.9"/>
    </reaction>
</comment>
<comment type="pathway">
    <text evidence="2 9">Amino-acid biosynthesis; L-histidine biosynthesis; L-histidine from 5-phospho-alpha-D-ribose 1-diphosphate: step 7/9.</text>
</comment>
<proteinExistence type="inferred from homology"/>
<evidence type="ECO:0000256" key="1">
    <source>
        <dbReference type="ARBA" id="ARBA00001933"/>
    </source>
</evidence>
<feature type="domain" description="Aminotransferase class I/classII large" evidence="10">
    <location>
        <begin position="35"/>
        <end position="361"/>
    </location>
</feature>
<keyword evidence="12" id="KW-1185">Reference proteome</keyword>
<keyword evidence="9" id="KW-0368">Histidine biosynthesis</keyword>
<dbReference type="EMBL" id="PTQZ01000003">
    <property type="protein sequence ID" value="PQA52236.1"/>
    <property type="molecule type" value="Genomic_DNA"/>
</dbReference>
<dbReference type="InterPro" id="IPR005861">
    <property type="entry name" value="HisP_aminotrans"/>
</dbReference>
<dbReference type="InterPro" id="IPR050106">
    <property type="entry name" value="HistidinolP_aminotransfase"/>
</dbReference>
<evidence type="ECO:0000256" key="4">
    <source>
        <dbReference type="ARBA" id="ARBA00011738"/>
    </source>
</evidence>
<reference evidence="12" key="1">
    <citation type="submission" date="2018-02" db="EMBL/GenBank/DDBJ databases">
        <title>Genome sequencing of Solimonas sp. HR-BB.</title>
        <authorList>
            <person name="Lee Y."/>
            <person name="Jeon C.O."/>
        </authorList>
    </citation>
    <scope>NUCLEOTIDE SEQUENCE [LARGE SCALE GENOMIC DNA]</scope>
    <source>
        <strain evidence="12">HR-E</strain>
    </source>
</reference>
<dbReference type="GO" id="GO:0030170">
    <property type="term" value="F:pyridoxal phosphate binding"/>
    <property type="evidence" value="ECO:0007669"/>
    <property type="project" value="InterPro"/>
</dbReference>
<evidence type="ECO:0000256" key="6">
    <source>
        <dbReference type="ARBA" id="ARBA00022679"/>
    </source>
</evidence>
<dbReference type="InterPro" id="IPR004839">
    <property type="entry name" value="Aminotransferase_I/II_large"/>
</dbReference>
<keyword evidence="7 9" id="KW-0663">Pyridoxal phosphate</keyword>
<evidence type="ECO:0000313" key="11">
    <source>
        <dbReference type="EMBL" id="PQA52236.1"/>
    </source>
</evidence>
<dbReference type="Gene3D" id="3.90.1150.10">
    <property type="entry name" value="Aspartate Aminotransferase, domain 1"/>
    <property type="match status" value="1"/>
</dbReference>
<comment type="subunit">
    <text evidence="4 9">Homodimer.</text>
</comment>
<dbReference type="PANTHER" id="PTHR43643:SF3">
    <property type="entry name" value="HISTIDINOL-PHOSPHATE AMINOTRANSFERASE"/>
    <property type="match status" value="1"/>
</dbReference>
<dbReference type="RefSeq" id="WP_105190895.1">
    <property type="nucleotide sequence ID" value="NZ_PTQZ01000003.1"/>
</dbReference>
<keyword evidence="6 9" id="KW-0808">Transferase</keyword>
<dbReference type="Proteomes" id="UP000243900">
    <property type="component" value="Unassembled WGS sequence"/>
</dbReference>
<feature type="modified residue" description="N6-(pyridoxal phosphate)lysine" evidence="9">
    <location>
        <position position="231"/>
    </location>
</feature>
<dbReference type="InterPro" id="IPR015422">
    <property type="entry name" value="PyrdxlP-dep_Trfase_small"/>
</dbReference>
<dbReference type="PANTHER" id="PTHR43643">
    <property type="entry name" value="HISTIDINOL-PHOSPHATE AMINOTRANSFERASE 2"/>
    <property type="match status" value="1"/>
</dbReference>
<organism evidence="11 12">
    <name type="scientific">Amnimonas aquatica</name>
    <dbReference type="NCBI Taxonomy" id="2094561"/>
    <lineage>
        <taxon>Bacteria</taxon>
        <taxon>Pseudomonadati</taxon>
        <taxon>Pseudomonadota</taxon>
        <taxon>Gammaproteobacteria</taxon>
        <taxon>Moraxellales</taxon>
        <taxon>Moraxellaceae</taxon>
        <taxon>Amnimonas</taxon>
    </lineage>
</organism>
<dbReference type="SUPFAM" id="SSF53383">
    <property type="entry name" value="PLP-dependent transferases"/>
    <property type="match status" value="1"/>
</dbReference>
<keyword evidence="9" id="KW-0028">Amino-acid biosynthesis</keyword>
<evidence type="ECO:0000256" key="9">
    <source>
        <dbReference type="HAMAP-Rule" id="MF_01023"/>
    </source>
</evidence>
<dbReference type="CDD" id="cd00609">
    <property type="entry name" value="AAT_like"/>
    <property type="match status" value="1"/>
</dbReference>
<dbReference type="GO" id="GO:0000105">
    <property type="term" value="P:L-histidine biosynthetic process"/>
    <property type="evidence" value="ECO:0007669"/>
    <property type="project" value="UniProtKB-UniRule"/>
</dbReference>
<dbReference type="InterPro" id="IPR001917">
    <property type="entry name" value="Aminotrans_II_pyridoxalP_BS"/>
</dbReference>
<evidence type="ECO:0000313" key="12">
    <source>
        <dbReference type="Proteomes" id="UP000243900"/>
    </source>
</evidence>
<dbReference type="InterPro" id="IPR015421">
    <property type="entry name" value="PyrdxlP-dep_Trfase_major"/>
</dbReference>
<name>A0A2P6AVH6_9GAMM</name>
<dbReference type="Gene3D" id="3.40.640.10">
    <property type="entry name" value="Type I PLP-dependent aspartate aminotransferase-like (Major domain)"/>
    <property type="match status" value="1"/>
</dbReference>
<dbReference type="PROSITE" id="PS00599">
    <property type="entry name" value="AA_TRANSFER_CLASS_2"/>
    <property type="match status" value="1"/>
</dbReference>
<dbReference type="AlphaFoldDB" id="A0A2P6AVH6"/>
<comment type="caution">
    <text evidence="11">The sequence shown here is derived from an EMBL/GenBank/DDBJ whole genome shotgun (WGS) entry which is preliminary data.</text>
</comment>
<dbReference type="NCBIfam" id="TIGR01141">
    <property type="entry name" value="hisC"/>
    <property type="match status" value="1"/>
</dbReference>
<sequence length="382" mass="40272">MTDFLSRARPGVQHLAPYQPGKPIEELQREFGLARVVKLASNENPLGPSPAALAALKAALQADPAELGRYPDGNGYVLKEAIRARFGWAHERILLGNGSNDVLELVARAFLGEGDDAIYAQHAFAVYPLAVQATGARGIEVPARNHGHDLPAMAAAVTPATKVIFLANPNNPTGTWFERADFEAFMAAVPANVVVVLDEAYCEFVDDAQALSGFDVLDRYPNLIVSRTLAKAYGLASLRVGYAVAGADLIGILNRVRQPFNVNSLALAAAAAAVADDDFVARSRALNAAGRRQWLDGLAALGLRAIPSRGNFLCVDMGQPAGPLFQALLREGVIVRPVANYGLPDHLRISIGLAEENDFALAALARVLAAAGQGAAVAEGAS</sequence>
<accession>A0A2P6AVH6</accession>
<evidence type="ECO:0000256" key="8">
    <source>
        <dbReference type="ARBA" id="ARBA00047481"/>
    </source>
</evidence>
<dbReference type="HAMAP" id="MF_01023">
    <property type="entry name" value="HisC_aminotrans_2"/>
    <property type="match status" value="1"/>
</dbReference>
<evidence type="ECO:0000256" key="2">
    <source>
        <dbReference type="ARBA" id="ARBA00005011"/>
    </source>
</evidence>
<dbReference type="InterPro" id="IPR015424">
    <property type="entry name" value="PyrdxlP-dep_Trfase"/>
</dbReference>
<keyword evidence="5 9" id="KW-0032">Aminotransferase</keyword>
<comment type="similarity">
    <text evidence="3 9">Belongs to the class-II pyridoxal-phosphate-dependent aminotransferase family. Histidinol-phosphate aminotransferase subfamily.</text>
</comment>
<dbReference type="OrthoDB" id="9813612at2"/>
<comment type="cofactor">
    <cofactor evidence="1 9">
        <name>pyridoxal 5'-phosphate</name>
        <dbReference type="ChEBI" id="CHEBI:597326"/>
    </cofactor>
</comment>
<gene>
    <name evidence="9" type="primary">hisC</name>
    <name evidence="11" type="ORF">C5O18_00315</name>
</gene>
<protein>
    <recommendedName>
        <fullName evidence="9">Histidinol-phosphate aminotransferase</fullName>
        <ecNumber evidence="9">2.6.1.9</ecNumber>
    </recommendedName>
    <alternativeName>
        <fullName evidence="9">Imidazole acetol-phosphate transaminase</fullName>
    </alternativeName>
</protein>